<name>U5E9J6_NOCAS</name>
<keyword evidence="1" id="KW-1133">Transmembrane helix</keyword>
<dbReference type="EMBL" id="BAFO02000005">
    <property type="protein sequence ID" value="GAD81839.1"/>
    <property type="molecule type" value="Genomic_DNA"/>
</dbReference>
<feature type="transmembrane region" description="Helical" evidence="1">
    <location>
        <begin position="50"/>
        <end position="77"/>
    </location>
</feature>
<keyword evidence="3" id="KW-1185">Reference proteome</keyword>
<evidence type="ECO:0000313" key="3">
    <source>
        <dbReference type="Proteomes" id="UP000017048"/>
    </source>
</evidence>
<accession>U5E9J6</accession>
<dbReference type="GeneID" id="91518889"/>
<protein>
    <submittedName>
        <fullName evidence="2">Uncharacterized protein</fullName>
    </submittedName>
</protein>
<keyword evidence="1" id="KW-0812">Transmembrane</keyword>
<organism evidence="2 3">
    <name type="scientific">Nocardia asteroides NBRC 15531</name>
    <dbReference type="NCBI Taxonomy" id="1110697"/>
    <lineage>
        <taxon>Bacteria</taxon>
        <taxon>Bacillati</taxon>
        <taxon>Actinomycetota</taxon>
        <taxon>Actinomycetes</taxon>
        <taxon>Mycobacteriales</taxon>
        <taxon>Nocardiaceae</taxon>
        <taxon>Nocardia</taxon>
    </lineage>
</organism>
<evidence type="ECO:0000256" key="1">
    <source>
        <dbReference type="SAM" id="Phobius"/>
    </source>
</evidence>
<comment type="caution">
    <text evidence="2">The sequence shown here is derived from an EMBL/GenBank/DDBJ whole genome shotgun (WGS) entry which is preliminary data.</text>
</comment>
<reference evidence="2 3" key="1">
    <citation type="journal article" date="2014" name="BMC Genomics">
        <title>Genome based analysis of type-I polyketide synthase and nonribosomal peptide synthetase gene clusters in seven strains of five representative Nocardia species.</title>
        <authorList>
            <person name="Komaki H."/>
            <person name="Ichikawa N."/>
            <person name="Hosoyama A."/>
            <person name="Takahashi-Nakaguchi A."/>
            <person name="Matsuzawa T."/>
            <person name="Suzuki K."/>
            <person name="Fujita N."/>
            <person name="Gonoi T."/>
        </authorList>
    </citation>
    <scope>NUCLEOTIDE SEQUENCE [LARGE SCALE GENOMIC DNA]</scope>
    <source>
        <strain evidence="2 3">NBRC 15531</strain>
    </source>
</reference>
<sequence>MRRGPLVIAGAAGMALSGGVASLLVADRIGRGRDAEMLADGCASPVEVPGAAVLLTSLGVGLLLGTVVVLAGLIAILARSAFRWKVAAIVIVVAAAAGICQYAATATFTTASAGAAQPSSPDDPSCS</sequence>
<keyword evidence="1" id="KW-0472">Membrane</keyword>
<dbReference type="AlphaFoldDB" id="U5E9J6"/>
<evidence type="ECO:0000313" key="2">
    <source>
        <dbReference type="EMBL" id="GAD81839.1"/>
    </source>
</evidence>
<dbReference type="Proteomes" id="UP000017048">
    <property type="component" value="Unassembled WGS sequence"/>
</dbReference>
<proteinExistence type="predicted"/>
<feature type="transmembrane region" description="Helical" evidence="1">
    <location>
        <begin position="84"/>
        <end position="104"/>
    </location>
</feature>
<gene>
    <name evidence="2" type="ORF">NCAST_05_02760</name>
</gene>
<dbReference type="RefSeq" id="WP_022565557.1">
    <property type="nucleotide sequence ID" value="NZ_BAFO02000005.1"/>
</dbReference>